<dbReference type="SUPFAM" id="SSF46689">
    <property type="entry name" value="Homeodomain-like"/>
    <property type="match status" value="1"/>
</dbReference>
<dbReference type="Gene3D" id="1.10.287.130">
    <property type="match status" value="1"/>
</dbReference>
<dbReference type="InterPro" id="IPR015943">
    <property type="entry name" value="WD40/YVTN_repeat-like_dom_sf"/>
</dbReference>
<dbReference type="InterPro" id="IPR004358">
    <property type="entry name" value="Sig_transdc_His_kin-like_C"/>
</dbReference>
<evidence type="ECO:0000256" key="8">
    <source>
        <dbReference type="SAM" id="SignalP"/>
    </source>
</evidence>
<name>A0A414LET0_9BACE</name>
<dbReference type="InterPro" id="IPR036890">
    <property type="entry name" value="HATPase_C_sf"/>
</dbReference>
<evidence type="ECO:0000256" key="4">
    <source>
        <dbReference type="ARBA" id="ARBA00023015"/>
    </source>
</evidence>
<dbReference type="PRINTS" id="PR00344">
    <property type="entry name" value="BCTRLSENSOR"/>
</dbReference>
<dbReference type="GO" id="GO:0003700">
    <property type="term" value="F:DNA-binding transcription factor activity"/>
    <property type="evidence" value="ECO:0007669"/>
    <property type="project" value="InterPro"/>
</dbReference>
<reference evidence="12 13" key="1">
    <citation type="submission" date="2018-08" db="EMBL/GenBank/DDBJ databases">
        <title>A genome reference for cultivated species of the human gut microbiota.</title>
        <authorList>
            <person name="Zou Y."/>
            <person name="Xue W."/>
            <person name="Luo G."/>
        </authorList>
    </citation>
    <scope>NUCLEOTIDE SEQUENCE [LARGE SCALE GENOMIC DNA]</scope>
    <source>
        <strain evidence="12 13">AM27-17</strain>
    </source>
</reference>
<feature type="modified residue" description="4-aspartylphosphate" evidence="6">
    <location>
        <position position="1147"/>
    </location>
</feature>
<dbReference type="Pfam" id="PF07494">
    <property type="entry name" value="Reg_prop"/>
    <property type="match status" value="1"/>
</dbReference>
<feature type="domain" description="HTH araC/xylS-type" evidence="9">
    <location>
        <begin position="1248"/>
        <end position="1348"/>
    </location>
</feature>
<dbReference type="PROSITE" id="PS50109">
    <property type="entry name" value="HIS_KIN"/>
    <property type="match status" value="1"/>
</dbReference>
<dbReference type="SUPFAM" id="SSF101898">
    <property type="entry name" value="NHL repeat"/>
    <property type="match status" value="1"/>
</dbReference>
<feature type="domain" description="Histidine kinase" evidence="10">
    <location>
        <begin position="839"/>
        <end position="1056"/>
    </location>
</feature>
<dbReference type="Pfam" id="PF00512">
    <property type="entry name" value="HisKA"/>
    <property type="match status" value="1"/>
</dbReference>
<dbReference type="GO" id="GO:0000155">
    <property type="term" value="F:phosphorelay sensor kinase activity"/>
    <property type="evidence" value="ECO:0007669"/>
    <property type="project" value="InterPro"/>
</dbReference>
<dbReference type="CDD" id="cd00082">
    <property type="entry name" value="HisKA"/>
    <property type="match status" value="1"/>
</dbReference>
<evidence type="ECO:0000256" key="6">
    <source>
        <dbReference type="PROSITE-ProRule" id="PRU00169"/>
    </source>
</evidence>
<comment type="catalytic activity">
    <reaction evidence="1">
        <text>ATP + protein L-histidine = ADP + protein N-phospho-L-histidine.</text>
        <dbReference type="EC" id="2.7.13.3"/>
    </reaction>
</comment>
<dbReference type="InterPro" id="IPR013783">
    <property type="entry name" value="Ig-like_fold"/>
</dbReference>
<dbReference type="SUPFAM" id="SSF47384">
    <property type="entry name" value="Homodimeric domain of signal transducing histidine kinase"/>
    <property type="match status" value="1"/>
</dbReference>
<dbReference type="SMART" id="SM00448">
    <property type="entry name" value="REC"/>
    <property type="match status" value="1"/>
</dbReference>
<dbReference type="Gene3D" id="3.40.50.2300">
    <property type="match status" value="1"/>
</dbReference>
<feature type="chain" id="PRO_5019064425" description="histidine kinase" evidence="8">
    <location>
        <begin position="26"/>
        <end position="1362"/>
    </location>
</feature>
<feature type="domain" description="Response regulatory" evidence="11">
    <location>
        <begin position="1099"/>
        <end position="1214"/>
    </location>
</feature>
<dbReference type="EMBL" id="QSKV01000004">
    <property type="protein sequence ID" value="RHE93152.1"/>
    <property type="molecule type" value="Genomic_DNA"/>
</dbReference>
<dbReference type="PANTHER" id="PTHR43547">
    <property type="entry name" value="TWO-COMPONENT HISTIDINE KINASE"/>
    <property type="match status" value="1"/>
</dbReference>
<dbReference type="EC" id="2.7.13.3" evidence="2"/>
<accession>A0A414LET0</accession>
<dbReference type="InterPro" id="IPR009057">
    <property type="entry name" value="Homeodomain-like_sf"/>
</dbReference>
<evidence type="ECO:0000313" key="12">
    <source>
        <dbReference type="EMBL" id="RHE93152.1"/>
    </source>
</evidence>
<dbReference type="Gene3D" id="2.130.10.10">
    <property type="entry name" value="YVTN repeat-like/Quinoprotein amine dehydrogenase"/>
    <property type="match status" value="2"/>
</dbReference>
<keyword evidence="7" id="KW-1133">Transmembrane helix</keyword>
<feature type="transmembrane region" description="Helical" evidence="7">
    <location>
        <begin position="786"/>
        <end position="807"/>
    </location>
</feature>
<dbReference type="RefSeq" id="WP_118221672.1">
    <property type="nucleotide sequence ID" value="NZ_JADNIJ010000002.1"/>
</dbReference>
<sequence>MTKKHTFIKVLLLTLLSLYTLCSGAFTVRNYTNKNGLTNSFIFTMWQNGDGSLWIGTYDGLNVFNGVEYLSYPFYSYTHKLPGNLVTKITKAEEDNIWVQTNYGLSLINTKEYTGKTYPEFIDKTRIAQRSDHSTFILSNKGILHWLPAGKTGIKKVAIPAVDFNTVQEIVIDSKDNLYIFTTDGTCPTYKTRVENDEIILEPVTLFTHIYSLERVWKTAGGHILFMDNKQDLYEYNLDTQTKIFIANLKAAVQEKGFISCMLKNGNDYYIGFGTHGLSILTYQPDSVEKYQLKDTEIITGIMCLMKDRYQDIIWVGTDGMGIYMCYNEQYSIKSIPKEMAHNQFNKPIRALYYDHQQTLWIGSKGSGIMQVPDFNIQTPNFSTEHISCLTTGNSKLTDNSVYCFTRYGDLLWIGTELGVNYYSYKTGKLEELSIKADGRTVRWVHSINVQNDTTLWISTVGEGIVKVILKKGDQSHPIVKSAKRKVILDGTVAQNYFFASHQENDSIIWFGNRGYGAYRLNMNEDISEKGMNQQFYDTLSDNRMVNDIFSIHSNPSGIWLGTSSGLVHLTNKGIHLNNDGALPSTTIHGILEDANKNLWLSTNQGLVRFNQENKVCQMYNYNNGMEVFEFCDGAAYQDPQNNALFFGGTNGFVIVTPQKYASQKYMPPIHLTGINIFGENHNLNNFSDPEKGEDVIRLNYDLNYFQLKFLAIDYIDGKAYTFHYRLDEANPNWISNQGSSYIMLSNLKPGKHTMYIKYRNENTGEESSVKELTIIITPPWWRSTMAYIVYILLFITFCAGIVYWSIWKYRQKKIRLTRNLERQQKEELYEAKLRFFTNITHEFCSPLTLIYGPCEKILSYSGCDNYLRKYAQLIQHNTERLNNLILELLEFRKLETGHKKLVIQQLSISDQLQDIADTYKELAERKLMKYKLEIAPDIIWNSDSSCISKIVQNLISNSFKYTPVGGDIRVEAKVENERLILRFSNSGPGIPAKDLDKIFDRYNVLATAQTDRKHPRTGLGLAICKNMVSLLQGDIKVDSIPGEITTFTISLPKLPLPEGNVDQQLVLQEKPVTVIEERIENSAANNQAVPAFDAKRPTIMVVDDDSEMLWFVSEIFTHKFNVLRFSNARDALQSLGHQLPALIISDIMMPEIDGYSFTQKIKKDQLWNHIPVVLLSAMHYENNLIKGLNTGADAYVTKPFNVNYLEAVVTRLLQRSDDLEKYHHSAIKSLSVSNNTYIHKEDQDFWRNVIEVMEKNYTNPELSVELLSHEMNCSTRQFYRRLKQITDKSPAEVIRECRLNKAEQLLTEEKNITIEEVMYQTGFSNRSTFYKLFNQRYGVTPKQFQAQQTGIIEELKLQQPD</sequence>
<comment type="caution">
    <text evidence="12">The sequence shown here is derived from an EMBL/GenBank/DDBJ whole genome shotgun (WGS) entry which is preliminary data.</text>
</comment>
<dbReference type="InterPro" id="IPR001789">
    <property type="entry name" value="Sig_transdc_resp-reg_receiver"/>
</dbReference>
<keyword evidence="8" id="KW-0732">Signal</keyword>
<dbReference type="Gene3D" id="2.60.40.10">
    <property type="entry name" value="Immunoglobulins"/>
    <property type="match status" value="1"/>
</dbReference>
<dbReference type="PROSITE" id="PS01124">
    <property type="entry name" value="HTH_ARAC_FAMILY_2"/>
    <property type="match status" value="1"/>
</dbReference>
<dbReference type="SMART" id="SM00388">
    <property type="entry name" value="HisKA"/>
    <property type="match status" value="1"/>
</dbReference>
<evidence type="ECO:0000256" key="7">
    <source>
        <dbReference type="SAM" id="Phobius"/>
    </source>
</evidence>
<dbReference type="InterPro" id="IPR018060">
    <property type="entry name" value="HTH_AraC"/>
</dbReference>
<organism evidence="12 13">
    <name type="scientific">Bacteroides intestinalis</name>
    <dbReference type="NCBI Taxonomy" id="329854"/>
    <lineage>
        <taxon>Bacteria</taxon>
        <taxon>Pseudomonadati</taxon>
        <taxon>Bacteroidota</taxon>
        <taxon>Bacteroidia</taxon>
        <taxon>Bacteroidales</taxon>
        <taxon>Bacteroidaceae</taxon>
        <taxon>Bacteroides</taxon>
    </lineage>
</organism>
<evidence type="ECO:0000259" key="10">
    <source>
        <dbReference type="PROSITE" id="PS50109"/>
    </source>
</evidence>
<dbReference type="Pfam" id="PF02518">
    <property type="entry name" value="HATPase_c"/>
    <property type="match status" value="1"/>
</dbReference>
<evidence type="ECO:0000313" key="13">
    <source>
        <dbReference type="Proteomes" id="UP000285650"/>
    </source>
</evidence>
<evidence type="ECO:0000256" key="2">
    <source>
        <dbReference type="ARBA" id="ARBA00012438"/>
    </source>
</evidence>
<dbReference type="PROSITE" id="PS50110">
    <property type="entry name" value="RESPONSE_REGULATORY"/>
    <property type="match status" value="1"/>
</dbReference>
<dbReference type="CDD" id="cd17574">
    <property type="entry name" value="REC_OmpR"/>
    <property type="match status" value="1"/>
</dbReference>
<keyword evidence="3 6" id="KW-0597">Phosphoprotein</keyword>
<dbReference type="Gene3D" id="3.30.565.10">
    <property type="entry name" value="Histidine kinase-like ATPase, C-terminal domain"/>
    <property type="match status" value="1"/>
</dbReference>
<protein>
    <recommendedName>
        <fullName evidence="2">histidine kinase</fullName>
        <ecNumber evidence="2">2.7.13.3</ecNumber>
    </recommendedName>
</protein>
<dbReference type="SMART" id="SM00387">
    <property type="entry name" value="HATPase_c"/>
    <property type="match status" value="1"/>
</dbReference>
<evidence type="ECO:0000259" key="11">
    <source>
        <dbReference type="PROSITE" id="PS50110"/>
    </source>
</evidence>
<keyword evidence="7" id="KW-0812">Transmembrane</keyword>
<dbReference type="SMART" id="SM00342">
    <property type="entry name" value="HTH_ARAC"/>
    <property type="match status" value="1"/>
</dbReference>
<dbReference type="Pfam" id="PF00072">
    <property type="entry name" value="Response_reg"/>
    <property type="match status" value="1"/>
</dbReference>
<evidence type="ECO:0000256" key="3">
    <source>
        <dbReference type="ARBA" id="ARBA00022553"/>
    </source>
</evidence>
<dbReference type="InterPro" id="IPR011123">
    <property type="entry name" value="Y_Y_Y"/>
</dbReference>
<feature type="signal peptide" evidence="8">
    <location>
        <begin position="1"/>
        <end position="25"/>
    </location>
</feature>
<dbReference type="Gene3D" id="1.10.10.60">
    <property type="entry name" value="Homeodomain-like"/>
    <property type="match status" value="1"/>
</dbReference>
<keyword evidence="5" id="KW-0804">Transcription</keyword>
<evidence type="ECO:0000259" key="9">
    <source>
        <dbReference type="PROSITE" id="PS01124"/>
    </source>
</evidence>
<dbReference type="Pfam" id="PF12833">
    <property type="entry name" value="HTH_18"/>
    <property type="match status" value="1"/>
</dbReference>
<dbReference type="SUPFAM" id="SSF55874">
    <property type="entry name" value="ATPase domain of HSP90 chaperone/DNA topoisomerase II/histidine kinase"/>
    <property type="match status" value="1"/>
</dbReference>
<gene>
    <name evidence="12" type="ORF">DW712_07300</name>
</gene>
<dbReference type="InterPro" id="IPR005467">
    <property type="entry name" value="His_kinase_dom"/>
</dbReference>
<dbReference type="Proteomes" id="UP000285650">
    <property type="component" value="Unassembled WGS sequence"/>
</dbReference>
<keyword evidence="4" id="KW-0805">Transcription regulation</keyword>
<dbReference type="SUPFAM" id="SSF52172">
    <property type="entry name" value="CheY-like"/>
    <property type="match status" value="1"/>
</dbReference>
<evidence type="ECO:0000256" key="1">
    <source>
        <dbReference type="ARBA" id="ARBA00000085"/>
    </source>
</evidence>
<dbReference type="InterPro" id="IPR011006">
    <property type="entry name" value="CheY-like_superfamily"/>
</dbReference>
<dbReference type="InterPro" id="IPR003594">
    <property type="entry name" value="HATPase_dom"/>
</dbReference>
<keyword evidence="7" id="KW-0472">Membrane</keyword>
<evidence type="ECO:0000256" key="5">
    <source>
        <dbReference type="ARBA" id="ARBA00023163"/>
    </source>
</evidence>
<dbReference type="PANTHER" id="PTHR43547:SF2">
    <property type="entry name" value="HYBRID SIGNAL TRANSDUCTION HISTIDINE KINASE C"/>
    <property type="match status" value="1"/>
</dbReference>
<dbReference type="InterPro" id="IPR011110">
    <property type="entry name" value="Reg_prop"/>
</dbReference>
<dbReference type="Pfam" id="PF07495">
    <property type="entry name" value="Y_Y_Y"/>
    <property type="match status" value="1"/>
</dbReference>
<proteinExistence type="predicted"/>
<dbReference type="InterPro" id="IPR003661">
    <property type="entry name" value="HisK_dim/P_dom"/>
</dbReference>
<dbReference type="CDD" id="cd00075">
    <property type="entry name" value="HATPase"/>
    <property type="match status" value="1"/>
</dbReference>
<dbReference type="InterPro" id="IPR036097">
    <property type="entry name" value="HisK_dim/P_sf"/>
</dbReference>
<dbReference type="GO" id="GO:0043565">
    <property type="term" value="F:sequence-specific DNA binding"/>
    <property type="evidence" value="ECO:0007669"/>
    <property type="project" value="InterPro"/>
</dbReference>